<gene>
    <name evidence="6" type="primary">xseB</name>
    <name evidence="7" type="ORF">I568_01784</name>
</gene>
<evidence type="ECO:0000313" key="8">
    <source>
        <dbReference type="Proteomes" id="UP000014113"/>
    </source>
</evidence>
<evidence type="ECO:0000313" key="7">
    <source>
        <dbReference type="EMBL" id="EOW80607.1"/>
    </source>
</evidence>
<dbReference type="Proteomes" id="UP000014113">
    <property type="component" value="Unassembled WGS sequence"/>
</dbReference>
<keyword evidence="4 6" id="KW-0378">Hydrolase</keyword>
<dbReference type="GO" id="GO:0006308">
    <property type="term" value="P:DNA catabolic process"/>
    <property type="evidence" value="ECO:0007669"/>
    <property type="project" value="UniProtKB-UniRule"/>
</dbReference>
<evidence type="ECO:0000256" key="3">
    <source>
        <dbReference type="ARBA" id="ARBA00022722"/>
    </source>
</evidence>
<comment type="subcellular location">
    <subcellularLocation>
        <location evidence="6">Cytoplasm</location>
    </subcellularLocation>
</comment>
<protein>
    <recommendedName>
        <fullName evidence="6">Exodeoxyribonuclease 7 small subunit</fullName>
        <ecNumber evidence="6">3.1.11.6</ecNumber>
    </recommendedName>
    <alternativeName>
        <fullName evidence="6">Exodeoxyribonuclease VII small subunit</fullName>
        <shortName evidence="6">Exonuclease VII small subunit</shortName>
    </alternativeName>
</protein>
<dbReference type="SUPFAM" id="SSF116842">
    <property type="entry name" value="XseB-like"/>
    <property type="match status" value="1"/>
</dbReference>
<name>S0KM04_9ENTE</name>
<dbReference type="NCBIfam" id="TIGR01280">
    <property type="entry name" value="xseB"/>
    <property type="match status" value="1"/>
</dbReference>
<dbReference type="GO" id="GO:0005829">
    <property type="term" value="C:cytosol"/>
    <property type="evidence" value="ECO:0007669"/>
    <property type="project" value="TreeGrafter"/>
</dbReference>
<accession>S0KM04</accession>
<dbReference type="PATRIC" id="fig|1121865.3.peg.1136"/>
<sequence>MMSEPSFEQSIAELEQIVQRLERGDVPLEEALTAFQTGIALSKKCKDQLTSAEKTLAKMMNDQDEELPFEGVEGDANH</sequence>
<evidence type="ECO:0000256" key="5">
    <source>
        <dbReference type="ARBA" id="ARBA00022839"/>
    </source>
</evidence>
<dbReference type="eggNOG" id="COG1722">
    <property type="taxonomic scope" value="Bacteria"/>
</dbReference>
<dbReference type="Gene3D" id="1.10.287.1040">
    <property type="entry name" value="Exonuclease VII, small subunit"/>
    <property type="match status" value="1"/>
</dbReference>
<dbReference type="AlphaFoldDB" id="S0KM04"/>
<dbReference type="EMBL" id="ASWJ01000008">
    <property type="protein sequence ID" value="EOW80607.1"/>
    <property type="molecule type" value="Genomic_DNA"/>
</dbReference>
<comment type="catalytic activity">
    <reaction evidence="6">
        <text>Exonucleolytic cleavage in either 5'- to 3'- or 3'- to 5'-direction to yield nucleoside 5'-phosphates.</text>
        <dbReference type="EC" id="3.1.11.6"/>
    </reaction>
</comment>
<keyword evidence="8" id="KW-1185">Reference proteome</keyword>
<dbReference type="PANTHER" id="PTHR34137">
    <property type="entry name" value="EXODEOXYRIBONUCLEASE 7 SMALL SUBUNIT"/>
    <property type="match status" value="1"/>
</dbReference>
<dbReference type="PANTHER" id="PTHR34137:SF1">
    <property type="entry name" value="EXODEOXYRIBONUCLEASE 7 SMALL SUBUNIT"/>
    <property type="match status" value="1"/>
</dbReference>
<comment type="caution">
    <text evidence="7">The sequence shown here is derived from an EMBL/GenBank/DDBJ whole genome shotgun (WGS) entry which is preliminary data.</text>
</comment>
<keyword evidence="3 6" id="KW-0540">Nuclease</keyword>
<comment type="similarity">
    <text evidence="1 6">Belongs to the XseB family.</text>
</comment>
<proteinExistence type="inferred from homology"/>
<comment type="subunit">
    <text evidence="6">Heterooligomer composed of large and small subunits.</text>
</comment>
<evidence type="ECO:0000256" key="6">
    <source>
        <dbReference type="HAMAP-Rule" id="MF_00337"/>
    </source>
</evidence>
<comment type="function">
    <text evidence="6">Bidirectionally degrades single-stranded DNA into large acid-insoluble oligonucleotides, which are then degraded further into small acid-soluble oligonucleotides.</text>
</comment>
<dbReference type="OrthoDB" id="9798666at2"/>
<dbReference type="InterPro" id="IPR037004">
    <property type="entry name" value="Exonuc_VII_ssu_sf"/>
</dbReference>
<dbReference type="GO" id="GO:0008855">
    <property type="term" value="F:exodeoxyribonuclease VII activity"/>
    <property type="evidence" value="ECO:0007669"/>
    <property type="project" value="UniProtKB-UniRule"/>
</dbReference>
<evidence type="ECO:0000256" key="2">
    <source>
        <dbReference type="ARBA" id="ARBA00022490"/>
    </source>
</evidence>
<dbReference type="Pfam" id="PF02609">
    <property type="entry name" value="Exonuc_VII_S"/>
    <property type="match status" value="1"/>
</dbReference>
<dbReference type="GO" id="GO:0009318">
    <property type="term" value="C:exodeoxyribonuclease VII complex"/>
    <property type="evidence" value="ECO:0007669"/>
    <property type="project" value="UniProtKB-UniRule"/>
</dbReference>
<reference evidence="7 8" key="1">
    <citation type="submission" date="2013-03" db="EMBL/GenBank/DDBJ databases">
        <title>The Genome Sequence of Enterococcus columbae ATCC_51263 (PacBio/Illumina hybrid assembly).</title>
        <authorList>
            <consortium name="The Broad Institute Genomics Platform"/>
            <consortium name="The Broad Institute Genome Sequencing Center for Infectious Disease"/>
            <person name="Earl A."/>
            <person name="Russ C."/>
            <person name="Gilmore M."/>
            <person name="Surin D."/>
            <person name="Walker B."/>
            <person name="Young S."/>
            <person name="Zeng Q."/>
            <person name="Gargeya S."/>
            <person name="Fitzgerald M."/>
            <person name="Haas B."/>
            <person name="Abouelleil A."/>
            <person name="Allen A.W."/>
            <person name="Alvarado L."/>
            <person name="Arachchi H.M."/>
            <person name="Berlin A.M."/>
            <person name="Chapman S.B."/>
            <person name="Gainer-Dewar J."/>
            <person name="Goldberg J."/>
            <person name="Griggs A."/>
            <person name="Gujja S."/>
            <person name="Hansen M."/>
            <person name="Howarth C."/>
            <person name="Imamovic A."/>
            <person name="Ireland A."/>
            <person name="Larimer J."/>
            <person name="McCowan C."/>
            <person name="Murphy C."/>
            <person name="Pearson M."/>
            <person name="Poon T.W."/>
            <person name="Priest M."/>
            <person name="Roberts A."/>
            <person name="Saif S."/>
            <person name="Shea T."/>
            <person name="Sisk P."/>
            <person name="Sykes S."/>
            <person name="Wortman J."/>
            <person name="Nusbaum C."/>
            <person name="Birren B."/>
        </authorList>
    </citation>
    <scope>NUCLEOTIDE SEQUENCE [LARGE SCALE GENOMIC DNA]</scope>
    <source>
        <strain evidence="7 8">ATCC 51263</strain>
    </source>
</reference>
<organism evidence="7 8">
    <name type="scientific">Enterococcus columbae DSM 7374 = ATCC 51263</name>
    <dbReference type="NCBI Taxonomy" id="1121865"/>
    <lineage>
        <taxon>Bacteria</taxon>
        <taxon>Bacillati</taxon>
        <taxon>Bacillota</taxon>
        <taxon>Bacilli</taxon>
        <taxon>Lactobacillales</taxon>
        <taxon>Enterococcaceae</taxon>
        <taxon>Enterococcus</taxon>
    </lineage>
</organism>
<dbReference type="NCBIfam" id="NF002138">
    <property type="entry name" value="PRK00977.1-2"/>
    <property type="match status" value="1"/>
</dbReference>
<dbReference type="PIRSF" id="PIRSF006488">
    <property type="entry name" value="Exonuc_VII_S"/>
    <property type="match status" value="1"/>
</dbReference>
<dbReference type="InterPro" id="IPR003761">
    <property type="entry name" value="Exonuc_VII_S"/>
</dbReference>
<dbReference type="EC" id="3.1.11.6" evidence="6"/>
<keyword evidence="5 6" id="KW-0269">Exonuclease</keyword>
<keyword evidence="2 6" id="KW-0963">Cytoplasm</keyword>
<dbReference type="STRING" id="1121865.OMW_01164"/>
<evidence type="ECO:0000256" key="4">
    <source>
        <dbReference type="ARBA" id="ARBA00022801"/>
    </source>
</evidence>
<dbReference type="HAMAP" id="MF_00337">
    <property type="entry name" value="Exonuc_7_S"/>
    <property type="match status" value="1"/>
</dbReference>
<evidence type="ECO:0000256" key="1">
    <source>
        <dbReference type="ARBA" id="ARBA00009998"/>
    </source>
</evidence>